<sequence length="344" mass="38768">MRNTGGFNMTKKTLTTIIVMLCGVVGLLLHSQVAHAQSMDFSVEPQKSSLQRDQSKTYFDLNVKPGQKESVMVKVTNTSDKRIKINTNVNVAKTNPNGVVEYSKSRFKSDKTLTIPLTDVVTTAPKQLSLAPKSSKMAIFEIDAPKQKFNGVIAGGISFKKVAPDKKKTSKGISVTNNYQYVVGMVLHQGRQKLTPMLKLGDVKAKSEAGRNLVTAQLRNVKKRYLSQAKIVAKVQTTSKRTLYKSTKDHVQFAPNSIMDYPIRLNGERFKPGRYRLDLTVTAVKKKWHFVREFTITKKQAEKYNNQDVTLKPDHTMLYWTVGSVMIIIIGVLSWVVIKMKRKR</sequence>
<feature type="transmembrane region" description="Helical" evidence="1">
    <location>
        <begin position="317"/>
        <end position="338"/>
    </location>
</feature>
<keyword evidence="2" id="KW-0732">Signal</keyword>
<evidence type="ECO:0000256" key="2">
    <source>
        <dbReference type="SAM" id="SignalP"/>
    </source>
</evidence>
<keyword evidence="1" id="KW-0812">Transmembrane</keyword>
<comment type="caution">
    <text evidence="5">The sequence shown here is derived from an EMBL/GenBank/DDBJ whole genome shotgun (WGS) entry which is preliminary data.</text>
</comment>
<organism evidence="5 6">
    <name type="scientific">Furfurilactobacillus milii</name>
    <dbReference type="NCBI Taxonomy" id="2888272"/>
    <lineage>
        <taxon>Bacteria</taxon>
        <taxon>Bacillati</taxon>
        <taxon>Bacillota</taxon>
        <taxon>Bacilli</taxon>
        <taxon>Lactobacillales</taxon>
        <taxon>Lactobacillaceae</taxon>
        <taxon>Furfurilactobacillus</taxon>
    </lineage>
</organism>
<dbReference type="Pfam" id="PF11797">
    <property type="entry name" value="WxLIP_HBD"/>
    <property type="match status" value="1"/>
</dbReference>
<name>A0A6N9HZI5_9LACO</name>
<evidence type="ECO:0000313" key="5">
    <source>
        <dbReference type="EMBL" id="MYV15978.1"/>
    </source>
</evidence>
<reference evidence="5 6" key="1">
    <citation type="journal article" date="2019" name="Appl. Environ. Microbiol.">
        <title>Genetic determinants of hydroxycinnamic acid metabolism in heterofermentative lactobacilli.</title>
        <authorList>
            <person name="Gaur G."/>
            <person name="Oh J.H."/>
            <person name="Filannino P."/>
            <person name="Gobbetti M."/>
            <person name="van Pijkeren J.P."/>
            <person name="Ganzle M.G."/>
        </authorList>
    </citation>
    <scope>NUCLEOTIDE SEQUENCE [LARGE SCALE GENOMIC DNA]</scope>
    <source>
        <strain evidence="5 6">C5</strain>
    </source>
</reference>
<evidence type="ECO:0000259" key="3">
    <source>
        <dbReference type="Pfam" id="PF06030"/>
    </source>
</evidence>
<feature type="chain" id="PRO_5026755106" evidence="2">
    <location>
        <begin position="37"/>
        <end position="344"/>
    </location>
</feature>
<protein>
    <submittedName>
        <fullName evidence="5">DUF3324 domain-containing protein</fullName>
    </submittedName>
</protein>
<evidence type="ECO:0000259" key="4">
    <source>
        <dbReference type="Pfam" id="PF11797"/>
    </source>
</evidence>
<keyword evidence="1" id="KW-1133">Transmembrane helix</keyword>
<dbReference type="Pfam" id="PF06030">
    <property type="entry name" value="WxLIP_PGBD"/>
    <property type="match status" value="1"/>
</dbReference>
<keyword evidence="1" id="KW-0472">Membrane</keyword>
<dbReference type="AlphaFoldDB" id="A0A6N9HZI5"/>
<dbReference type="EMBL" id="WEZQ01000001">
    <property type="protein sequence ID" value="MYV15978.1"/>
    <property type="molecule type" value="Genomic_DNA"/>
</dbReference>
<evidence type="ECO:0000313" key="6">
    <source>
        <dbReference type="Proteomes" id="UP000449209"/>
    </source>
</evidence>
<dbReference type="InterPro" id="IPR010317">
    <property type="entry name" value="WxLIP_PGBD"/>
</dbReference>
<proteinExistence type="predicted"/>
<feature type="domain" description="WxL Interacting Protein peptidoglycan binding" evidence="3">
    <location>
        <begin position="41"/>
        <end position="161"/>
    </location>
</feature>
<dbReference type="Proteomes" id="UP000449209">
    <property type="component" value="Unassembled WGS sequence"/>
</dbReference>
<feature type="signal peptide" evidence="2">
    <location>
        <begin position="1"/>
        <end position="36"/>
    </location>
</feature>
<feature type="domain" description="WxL Interacting Protein host binding" evidence="4">
    <location>
        <begin position="171"/>
        <end position="306"/>
    </location>
</feature>
<evidence type="ECO:0000256" key="1">
    <source>
        <dbReference type="SAM" id="Phobius"/>
    </source>
</evidence>
<gene>
    <name evidence="5" type="ORF">GB993_00335</name>
</gene>
<dbReference type="InterPro" id="IPR021759">
    <property type="entry name" value="WxLIP_HBD"/>
</dbReference>
<accession>A0A6N9HZI5</accession>